<evidence type="ECO:0000313" key="2">
    <source>
        <dbReference type="Proteomes" id="UP001529510"/>
    </source>
</evidence>
<proteinExistence type="predicted"/>
<dbReference type="Proteomes" id="UP001529510">
    <property type="component" value="Unassembled WGS sequence"/>
</dbReference>
<organism evidence="1 2">
    <name type="scientific">Cirrhinus mrigala</name>
    <name type="common">Mrigala</name>
    <dbReference type="NCBI Taxonomy" id="683832"/>
    <lineage>
        <taxon>Eukaryota</taxon>
        <taxon>Metazoa</taxon>
        <taxon>Chordata</taxon>
        <taxon>Craniata</taxon>
        <taxon>Vertebrata</taxon>
        <taxon>Euteleostomi</taxon>
        <taxon>Actinopterygii</taxon>
        <taxon>Neopterygii</taxon>
        <taxon>Teleostei</taxon>
        <taxon>Ostariophysi</taxon>
        <taxon>Cypriniformes</taxon>
        <taxon>Cyprinidae</taxon>
        <taxon>Labeoninae</taxon>
        <taxon>Labeonini</taxon>
        <taxon>Cirrhinus</taxon>
    </lineage>
</organism>
<accession>A0ABD0QNG7</accession>
<evidence type="ECO:0000313" key="1">
    <source>
        <dbReference type="EMBL" id="KAL0187781.1"/>
    </source>
</evidence>
<gene>
    <name evidence="1" type="ORF">M9458_014880</name>
</gene>
<feature type="non-terminal residue" evidence="1">
    <location>
        <position position="1"/>
    </location>
</feature>
<sequence length="52" mass="6044">IQHQERGGKFSISRRLWLLSAFIYPSGGQAIDRGALERREVADKRDCPWERS</sequence>
<protein>
    <submittedName>
        <fullName evidence="1">Uncharacterized protein</fullName>
    </submittedName>
</protein>
<keyword evidence="2" id="KW-1185">Reference proteome</keyword>
<dbReference type="EMBL" id="JAMKFB020000007">
    <property type="protein sequence ID" value="KAL0187781.1"/>
    <property type="molecule type" value="Genomic_DNA"/>
</dbReference>
<dbReference type="AlphaFoldDB" id="A0ABD0QNG7"/>
<name>A0ABD0QNG7_CIRMR</name>
<reference evidence="1 2" key="1">
    <citation type="submission" date="2024-05" db="EMBL/GenBank/DDBJ databases">
        <title>Genome sequencing and assembly of Indian major carp, Cirrhinus mrigala (Hamilton, 1822).</title>
        <authorList>
            <person name="Mohindra V."/>
            <person name="Chowdhury L.M."/>
            <person name="Lal K."/>
            <person name="Jena J.K."/>
        </authorList>
    </citation>
    <scope>NUCLEOTIDE SEQUENCE [LARGE SCALE GENOMIC DNA]</scope>
    <source>
        <strain evidence="1">CM1030</strain>
        <tissue evidence="1">Blood</tissue>
    </source>
</reference>
<feature type="non-terminal residue" evidence="1">
    <location>
        <position position="52"/>
    </location>
</feature>
<comment type="caution">
    <text evidence="1">The sequence shown here is derived from an EMBL/GenBank/DDBJ whole genome shotgun (WGS) entry which is preliminary data.</text>
</comment>